<dbReference type="EMBL" id="JABAIM010000002">
    <property type="protein sequence ID" value="NLR75632.1"/>
    <property type="molecule type" value="Genomic_DNA"/>
</dbReference>
<dbReference type="InterPro" id="IPR014182">
    <property type="entry name" value="ADH_Zn_typ-1"/>
</dbReference>
<dbReference type="InterPro" id="IPR020843">
    <property type="entry name" value="ER"/>
</dbReference>
<evidence type="ECO:0000256" key="1">
    <source>
        <dbReference type="RuleBase" id="RU364000"/>
    </source>
</evidence>
<dbReference type="PANTHER" id="PTHR44013:SF1">
    <property type="entry name" value="ZINC-TYPE ALCOHOL DEHYDROGENASE-LIKE PROTEIN C16A3.02C"/>
    <property type="match status" value="1"/>
</dbReference>
<comment type="similarity">
    <text evidence="1">Belongs to the zinc-containing alcohol dehydrogenase family. Quinone oxidoreductase subfamily.</text>
</comment>
<feature type="domain" description="Enoyl reductase (ER)" evidence="2">
    <location>
        <begin position="13"/>
        <end position="335"/>
    </location>
</feature>
<accession>A0A847SIC4</accession>
<dbReference type="InterPro" id="IPR002364">
    <property type="entry name" value="Quin_OxRdtase/zeta-crystal_CS"/>
</dbReference>
<evidence type="ECO:0000259" key="2">
    <source>
        <dbReference type="SMART" id="SM00829"/>
    </source>
</evidence>
<dbReference type="SUPFAM" id="SSF50129">
    <property type="entry name" value="GroES-like"/>
    <property type="match status" value="1"/>
</dbReference>
<dbReference type="Gene3D" id="3.40.50.720">
    <property type="entry name" value="NAD(P)-binding Rossmann-like Domain"/>
    <property type="match status" value="1"/>
</dbReference>
<dbReference type="GO" id="GO:0008270">
    <property type="term" value="F:zinc ion binding"/>
    <property type="evidence" value="ECO:0007669"/>
    <property type="project" value="InterPro"/>
</dbReference>
<dbReference type="Gene3D" id="3.90.180.10">
    <property type="entry name" value="Medium-chain alcohol dehydrogenases, catalytic domain"/>
    <property type="match status" value="1"/>
</dbReference>
<keyword evidence="1" id="KW-0862">Zinc</keyword>
<dbReference type="InterPro" id="IPR011032">
    <property type="entry name" value="GroES-like_sf"/>
</dbReference>
<reference evidence="3 4" key="1">
    <citation type="submission" date="2020-04" db="EMBL/GenBank/DDBJ databases">
        <title>Draft genome of Leeia sp. IMCC25680.</title>
        <authorList>
            <person name="Song J."/>
            <person name="Cho J.-C."/>
        </authorList>
    </citation>
    <scope>NUCLEOTIDE SEQUENCE [LARGE SCALE GENOMIC DNA]</scope>
    <source>
        <strain evidence="3 4">IMCC25680</strain>
    </source>
</reference>
<protein>
    <recommendedName>
        <fullName evidence="1">Zinc-type alcohol dehydrogenase-like protein</fullName>
    </recommendedName>
</protein>
<evidence type="ECO:0000313" key="4">
    <source>
        <dbReference type="Proteomes" id="UP000587991"/>
    </source>
</evidence>
<dbReference type="PROSITE" id="PS01162">
    <property type="entry name" value="QOR_ZETA_CRYSTAL"/>
    <property type="match status" value="1"/>
</dbReference>
<evidence type="ECO:0000313" key="3">
    <source>
        <dbReference type="EMBL" id="NLR75632.1"/>
    </source>
</evidence>
<dbReference type="InterPro" id="IPR036291">
    <property type="entry name" value="NAD(P)-bd_dom_sf"/>
</dbReference>
<name>A0A847SIC4_9NEIS</name>
<dbReference type="Proteomes" id="UP000587991">
    <property type="component" value="Unassembled WGS sequence"/>
</dbReference>
<organism evidence="3 4">
    <name type="scientific">Leeia aquatica</name>
    <dbReference type="NCBI Taxonomy" id="2725557"/>
    <lineage>
        <taxon>Bacteria</taxon>
        <taxon>Pseudomonadati</taxon>
        <taxon>Pseudomonadota</taxon>
        <taxon>Betaproteobacteria</taxon>
        <taxon>Neisseriales</taxon>
        <taxon>Leeiaceae</taxon>
        <taxon>Leeia</taxon>
    </lineage>
</organism>
<keyword evidence="1" id="KW-0479">Metal-binding</keyword>
<dbReference type="AlphaFoldDB" id="A0A847SIC4"/>
<dbReference type="Pfam" id="PF13602">
    <property type="entry name" value="ADH_zinc_N_2"/>
    <property type="match status" value="1"/>
</dbReference>
<dbReference type="PANTHER" id="PTHR44013">
    <property type="entry name" value="ZINC-TYPE ALCOHOL DEHYDROGENASE-LIKE PROTEIN C16A3.02C"/>
    <property type="match status" value="1"/>
</dbReference>
<dbReference type="SUPFAM" id="SSF51735">
    <property type="entry name" value="NAD(P)-binding Rossmann-fold domains"/>
    <property type="match status" value="1"/>
</dbReference>
<dbReference type="Pfam" id="PF08240">
    <property type="entry name" value="ADH_N"/>
    <property type="match status" value="1"/>
</dbReference>
<sequence>MPAVAVKQAHPIAHAEALLDVQLPIPAPEAYDLLVKVEAISVNPADYRVRLRKADDGKHTILGWDAAGVVVACGKEAKALFQAGDKVYYAGDVGRDGSNSAFQRIDARLVAHRPANWSAAEAAALPLTGLTAWEALVESMGFTPDIPVTGQTLLVIGGAGGVGSIAIQLARQVPGLQVVATASRPETVAWCHQMGAHIVIDHNRPLLPQLNAAGVFSVEAVLLLNQPDLHFPAVAGLIAPFGQIVNIVPFTQPPDLNLLMRKSVRFSWTYMFTRSSFRTADMARQGDILARYTALAEAGLIRSTAREHLGEINARNLSNAHARLERGDAFGKLTLAGFSHLEEQAA</sequence>
<dbReference type="SMART" id="SM00829">
    <property type="entry name" value="PKS_ER"/>
    <property type="match status" value="1"/>
</dbReference>
<dbReference type="InterPro" id="IPR013154">
    <property type="entry name" value="ADH-like_N"/>
</dbReference>
<dbReference type="NCBIfam" id="TIGR02817">
    <property type="entry name" value="adh_fam_1"/>
    <property type="match status" value="1"/>
</dbReference>
<dbReference type="GO" id="GO:0016491">
    <property type="term" value="F:oxidoreductase activity"/>
    <property type="evidence" value="ECO:0007669"/>
    <property type="project" value="UniProtKB-KW"/>
</dbReference>
<proteinExistence type="inferred from homology"/>
<keyword evidence="1" id="KW-0560">Oxidoreductase</keyword>
<keyword evidence="4" id="KW-1185">Reference proteome</keyword>
<dbReference type="InterPro" id="IPR052733">
    <property type="entry name" value="Chloroplast_QOR"/>
</dbReference>
<gene>
    <name evidence="3" type="ORF">HF682_10710</name>
</gene>
<comment type="caution">
    <text evidence="3">The sequence shown here is derived from an EMBL/GenBank/DDBJ whole genome shotgun (WGS) entry which is preliminary data.</text>
</comment>
<dbReference type="CDD" id="cd08252">
    <property type="entry name" value="AL_MDR"/>
    <property type="match status" value="1"/>
</dbReference>